<dbReference type="EMBL" id="LJKE01000142">
    <property type="protein sequence ID" value="KZD48063.1"/>
    <property type="molecule type" value="Genomic_DNA"/>
</dbReference>
<dbReference type="InterPro" id="IPR036890">
    <property type="entry name" value="HATPase_C_sf"/>
</dbReference>
<feature type="region of interest" description="Disordered" evidence="1">
    <location>
        <begin position="376"/>
        <end position="401"/>
    </location>
</feature>
<proteinExistence type="predicted"/>
<comment type="caution">
    <text evidence="2">The sequence shown here is derived from an EMBL/GenBank/DDBJ whole genome shotgun (WGS) entry which is preliminary data.</text>
</comment>
<evidence type="ECO:0000256" key="1">
    <source>
        <dbReference type="SAM" id="MobiDB-lite"/>
    </source>
</evidence>
<dbReference type="AlphaFoldDB" id="A0A164K6M6"/>
<evidence type="ECO:0000313" key="2">
    <source>
        <dbReference type="EMBL" id="KZD48063.1"/>
    </source>
</evidence>
<dbReference type="RefSeq" id="WP_063263794.1">
    <property type="nucleotide sequence ID" value="NZ_LJKE01000142.1"/>
</dbReference>
<organism evidence="2 3">
    <name type="scientific">Bacillus cereus</name>
    <dbReference type="NCBI Taxonomy" id="1396"/>
    <lineage>
        <taxon>Bacteria</taxon>
        <taxon>Bacillati</taxon>
        <taxon>Bacillota</taxon>
        <taxon>Bacilli</taxon>
        <taxon>Bacillales</taxon>
        <taxon>Bacillaceae</taxon>
        <taxon>Bacillus</taxon>
        <taxon>Bacillus cereus group</taxon>
    </lineage>
</organism>
<dbReference type="Gene3D" id="3.30.565.10">
    <property type="entry name" value="Histidine kinase-like ATPase, C-terminal domain"/>
    <property type="match status" value="1"/>
</dbReference>
<accession>A0A164K6M6</accession>
<sequence length="628" mass="72656">MSVNLQVNVIGQLMLFKNSTFKDAYVFLDELIQNAQRANAKNVYVRFEAENNLMKIENDGDTLKDPQVLFRVAESGWEDKVMKSENPFGMGFFSILTVSDYIEVYSGSQKVIFDVNHVIETKDTSIQVEESETAYEGFKLVLHNIDYERFSPWQMRERLKRLGQFVHELDIHVDGEKQEKKELTKTDGSIYATSIEDDDIKGWIALQEYGFFGSLKVFYKGREVTKLDGFPYLTGDLHISDKTLTLRQPDRRDIIEDEKYDKFKEIVHTYASIIAEEAILKKDHKNLQTFKDAISYYADKEQLRQKMEFVVYESKDSRNYLKKITQTLKKTKGQESTTLQECELFLRKEEEALLPMESEEDVSTFSLSIEEKSPKARGVVEHASRSSSSHEEGYTERPKIPEDRLDEREAFKLIDNQAPTFWMNFEQIVEYEKEFLIADHYSLRLIIAENPYEEKILGTFEDMSVLHISTLKETITLEGELKKVSLTDPDKRAIQLLDMVSRMFGFKENVFRVGELTVFKSVSLDVLGQRFESEEAGIVAVFNKKENKVFVDYEVFQSQGLVMSDELTVQDFQFLLKYLPILLQQMRMIPDFSNIVSKAIGKSFSGDFHLLALNTLAEASLPNVKTSC</sequence>
<dbReference type="PATRIC" id="fig|1396.535.peg.6432"/>
<protein>
    <recommendedName>
        <fullName evidence="4">ATP-binding protein</fullName>
    </recommendedName>
</protein>
<name>A0A164K6M6_BACCE</name>
<dbReference type="Proteomes" id="UP000076482">
    <property type="component" value="Unassembled WGS sequence"/>
</dbReference>
<gene>
    <name evidence="2" type="ORF">B4088_6694</name>
</gene>
<dbReference type="SUPFAM" id="SSF55874">
    <property type="entry name" value="ATPase domain of HSP90 chaperone/DNA topoisomerase II/histidine kinase"/>
    <property type="match status" value="1"/>
</dbReference>
<evidence type="ECO:0008006" key="4">
    <source>
        <dbReference type="Google" id="ProtNLM"/>
    </source>
</evidence>
<reference evidence="2 3" key="1">
    <citation type="submission" date="2015-09" db="EMBL/GenBank/DDBJ databases">
        <title>Bacillus cereus food isolates.</title>
        <authorList>
            <person name="Boekhorst J."/>
        </authorList>
    </citation>
    <scope>NUCLEOTIDE SEQUENCE [LARGE SCALE GENOMIC DNA]</scope>
    <source>
        <strain evidence="2 3">B4088</strain>
    </source>
</reference>
<evidence type="ECO:0000313" key="3">
    <source>
        <dbReference type="Proteomes" id="UP000076482"/>
    </source>
</evidence>